<keyword evidence="12" id="KW-1185">Reference proteome</keyword>
<gene>
    <name evidence="11" type="ORF">SNE40_018048</name>
</gene>
<feature type="compositionally biased region" description="Basic and acidic residues" evidence="6">
    <location>
        <begin position="412"/>
        <end position="428"/>
    </location>
</feature>
<dbReference type="Pfam" id="PF00226">
    <property type="entry name" value="DnaJ"/>
    <property type="match status" value="1"/>
</dbReference>
<evidence type="ECO:0000256" key="4">
    <source>
        <dbReference type="ARBA" id="ARBA00023136"/>
    </source>
</evidence>
<feature type="domain" description="Myb-like" evidence="9">
    <location>
        <begin position="474"/>
        <end position="520"/>
    </location>
</feature>
<evidence type="ECO:0000256" key="7">
    <source>
        <dbReference type="SAM" id="SignalP"/>
    </source>
</evidence>
<proteinExistence type="predicted"/>
<feature type="domain" description="SANT" evidence="10">
    <location>
        <begin position="469"/>
        <end position="528"/>
    </location>
</feature>
<evidence type="ECO:0000259" key="9">
    <source>
        <dbReference type="PROSITE" id="PS50090"/>
    </source>
</evidence>
<feature type="chain" id="PRO_5042876885" description="DnaJ homolog subfamily C member 1" evidence="7">
    <location>
        <begin position="24"/>
        <end position="530"/>
    </location>
</feature>
<dbReference type="InterPro" id="IPR001005">
    <property type="entry name" value="SANT/Myb"/>
</dbReference>
<dbReference type="SUPFAM" id="SSF46689">
    <property type="entry name" value="Homeodomain-like"/>
    <property type="match status" value="2"/>
</dbReference>
<evidence type="ECO:0000256" key="2">
    <source>
        <dbReference type="ARBA" id="ARBA00022729"/>
    </source>
</evidence>
<dbReference type="SMART" id="SM00717">
    <property type="entry name" value="SANT"/>
    <property type="match status" value="2"/>
</dbReference>
<dbReference type="GO" id="GO:0012505">
    <property type="term" value="C:endomembrane system"/>
    <property type="evidence" value="ECO:0007669"/>
    <property type="project" value="UniProtKB-SubCell"/>
</dbReference>
<protein>
    <recommendedName>
        <fullName evidence="13">DnaJ homolog subfamily C member 1</fullName>
    </recommendedName>
</protein>
<dbReference type="InterPro" id="IPR036869">
    <property type="entry name" value="J_dom_sf"/>
</dbReference>
<dbReference type="PROSITE" id="PS00636">
    <property type="entry name" value="DNAJ_1"/>
    <property type="match status" value="1"/>
</dbReference>
<dbReference type="InterPro" id="IPR009057">
    <property type="entry name" value="Homeodomain-like_sf"/>
</dbReference>
<keyword evidence="1" id="KW-0812">Transmembrane</keyword>
<dbReference type="PROSITE" id="PS50090">
    <property type="entry name" value="MYB_LIKE"/>
    <property type="match status" value="1"/>
</dbReference>
<organism evidence="11 12">
    <name type="scientific">Patella caerulea</name>
    <name type="common">Rayed Mediterranean limpet</name>
    <dbReference type="NCBI Taxonomy" id="87958"/>
    <lineage>
        <taxon>Eukaryota</taxon>
        <taxon>Metazoa</taxon>
        <taxon>Spiralia</taxon>
        <taxon>Lophotrochozoa</taxon>
        <taxon>Mollusca</taxon>
        <taxon>Gastropoda</taxon>
        <taxon>Patellogastropoda</taxon>
        <taxon>Patelloidea</taxon>
        <taxon>Patellidae</taxon>
        <taxon>Patella</taxon>
    </lineage>
</organism>
<reference evidence="11 12" key="1">
    <citation type="submission" date="2024-01" db="EMBL/GenBank/DDBJ databases">
        <title>The genome of the rayed Mediterranean limpet Patella caerulea (Linnaeus, 1758).</title>
        <authorList>
            <person name="Anh-Thu Weber A."/>
            <person name="Halstead-Nussloch G."/>
        </authorList>
    </citation>
    <scope>NUCLEOTIDE SEQUENCE [LARGE SCALE GENOMIC DNA]</scope>
    <source>
        <strain evidence="11">AATW-2023a</strain>
        <tissue evidence="11">Whole specimen</tissue>
    </source>
</reference>
<dbReference type="PRINTS" id="PR00625">
    <property type="entry name" value="JDOMAIN"/>
</dbReference>
<evidence type="ECO:0000313" key="12">
    <source>
        <dbReference type="Proteomes" id="UP001347796"/>
    </source>
</evidence>
<dbReference type="SMART" id="SM00271">
    <property type="entry name" value="DnaJ"/>
    <property type="match status" value="1"/>
</dbReference>
<dbReference type="SUPFAM" id="SSF46565">
    <property type="entry name" value="Chaperone J-domain"/>
    <property type="match status" value="1"/>
</dbReference>
<comment type="subcellular location">
    <subcellularLocation>
        <location evidence="5">Endomembrane system</location>
        <topology evidence="5">Single-pass membrane protein</topology>
    </subcellularLocation>
</comment>
<evidence type="ECO:0000313" key="11">
    <source>
        <dbReference type="EMBL" id="KAK6172093.1"/>
    </source>
</evidence>
<dbReference type="AlphaFoldDB" id="A0AAN8PBL0"/>
<accession>A0AAN8PBL0</accession>
<name>A0AAN8PBL0_PATCE</name>
<feature type="compositionally biased region" description="Acidic residues" evidence="6">
    <location>
        <begin position="239"/>
        <end position="250"/>
    </location>
</feature>
<evidence type="ECO:0000259" key="8">
    <source>
        <dbReference type="PROSITE" id="PS50076"/>
    </source>
</evidence>
<dbReference type="CDD" id="cd06257">
    <property type="entry name" value="DnaJ"/>
    <property type="match status" value="1"/>
</dbReference>
<evidence type="ECO:0000256" key="3">
    <source>
        <dbReference type="ARBA" id="ARBA00022989"/>
    </source>
</evidence>
<feature type="region of interest" description="Disordered" evidence="6">
    <location>
        <begin position="393"/>
        <end position="428"/>
    </location>
</feature>
<dbReference type="PROSITE" id="PS51293">
    <property type="entry name" value="SANT"/>
    <property type="match status" value="1"/>
</dbReference>
<dbReference type="InterPro" id="IPR052606">
    <property type="entry name" value="DnaJ_domain_protein"/>
</dbReference>
<evidence type="ECO:0000256" key="1">
    <source>
        <dbReference type="ARBA" id="ARBA00022692"/>
    </source>
</evidence>
<dbReference type="PANTHER" id="PTHR44653:SF2">
    <property type="entry name" value="DNAJ HOMOLOG SUBFAMILY C MEMBER 1"/>
    <property type="match status" value="1"/>
</dbReference>
<keyword evidence="4" id="KW-0472">Membrane</keyword>
<evidence type="ECO:0000259" key="10">
    <source>
        <dbReference type="PROSITE" id="PS51293"/>
    </source>
</evidence>
<feature type="signal peptide" evidence="7">
    <location>
        <begin position="1"/>
        <end position="23"/>
    </location>
</feature>
<feature type="domain" description="J" evidence="8">
    <location>
        <begin position="41"/>
        <end position="105"/>
    </location>
</feature>
<dbReference type="Proteomes" id="UP001347796">
    <property type="component" value="Unassembled WGS sequence"/>
</dbReference>
<sequence length="530" mass="61447">MAAPCRRLLGFVLIYLLFTSISAWDEGDFEVFDAVEEVNQNFYEFLGIGQDAKSSEIRKAYRKLSLQLHPDKNSAAEAESQFRNLVTVYDILRNEDKRQRYNRVLEDGLPDWRQPVFYYRRVRKMGLGELFLLLAGIFTLGQYLTAWSVYLEKKLVVQDVFEGKRKRELKKLKKMKGEGDVDDILQEEISAIPKPELINLWPILLVKFLYNFILTSPQRVVSIGRYLREKYEERRQQVVEEEEESEDDSNEGFYFEGYERRPRKKPELPEYDPDFYCNSTAVSYTPVVSSQDTDNTQTKLVKKSDWCEEDTILLAKLVNKFPGGTPQRWEKIADMMGRPVEQVTARSKKAKEVYVANLTSVNKVDNVKLKGGNISKKGGGISDNIITKGEIIPSHETNTTTNQENIQSLDINSKKDVAEKKRRKNVNEEKVAERTKIITEYKTANKSNESESCNINQPDNSKSSKVIINESDTWTQNQQMILEWALRQYPKGTDLRWEKVSEHIPGKTKDDCILRFKYLADMVKKRKVTS</sequence>
<comment type="caution">
    <text evidence="11">The sequence shown here is derived from an EMBL/GenBank/DDBJ whole genome shotgun (WGS) entry which is preliminary data.</text>
</comment>
<evidence type="ECO:0000256" key="6">
    <source>
        <dbReference type="SAM" id="MobiDB-lite"/>
    </source>
</evidence>
<dbReference type="InterPro" id="IPR001623">
    <property type="entry name" value="DnaJ_domain"/>
</dbReference>
<dbReference type="InterPro" id="IPR017884">
    <property type="entry name" value="SANT_dom"/>
</dbReference>
<dbReference type="Pfam" id="PF23082">
    <property type="entry name" value="Myb_DNA-binding_2"/>
    <property type="match status" value="2"/>
</dbReference>
<feature type="region of interest" description="Disordered" evidence="6">
    <location>
        <begin position="237"/>
        <end position="256"/>
    </location>
</feature>
<evidence type="ECO:0000256" key="5">
    <source>
        <dbReference type="ARBA" id="ARBA00037847"/>
    </source>
</evidence>
<keyword evidence="3" id="KW-1133">Transmembrane helix</keyword>
<dbReference type="Gene3D" id="1.10.10.60">
    <property type="entry name" value="Homeodomain-like"/>
    <property type="match status" value="2"/>
</dbReference>
<dbReference type="PANTHER" id="PTHR44653">
    <property type="entry name" value="DNAJ HOMOLOG SUBFAMILY C MEMBER 1"/>
    <property type="match status" value="1"/>
</dbReference>
<dbReference type="InterPro" id="IPR018253">
    <property type="entry name" value="DnaJ_domain_CS"/>
</dbReference>
<dbReference type="EMBL" id="JAZGQO010000012">
    <property type="protein sequence ID" value="KAK6172093.1"/>
    <property type="molecule type" value="Genomic_DNA"/>
</dbReference>
<keyword evidence="2 7" id="KW-0732">Signal</keyword>
<dbReference type="CDD" id="cd00167">
    <property type="entry name" value="SANT"/>
    <property type="match status" value="1"/>
</dbReference>
<evidence type="ECO:0008006" key="13">
    <source>
        <dbReference type="Google" id="ProtNLM"/>
    </source>
</evidence>
<dbReference type="Gene3D" id="1.10.287.110">
    <property type="entry name" value="DnaJ domain"/>
    <property type="match status" value="1"/>
</dbReference>
<dbReference type="PROSITE" id="PS50076">
    <property type="entry name" value="DNAJ_2"/>
    <property type="match status" value="1"/>
</dbReference>